<keyword evidence="2" id="KW-1185">Reference proteome</keyword>
<dbReference type="EMBL" id="BLXT01000847">
    <property type="protein sequence ID" value="GFN80917.1"/>
    <property type="molecule type" value="Genomic_DNA"/>
</dbReference>
<name>A0AAV3YFL1_9GAST</name>
<evidence type="ECO:0000313" key="1">
    <source>
        <dbReference type="EMBL" id="GFN80917.1"/>
    </source>
</evidence>
<proteinExistence type="predicted"/>
<dbReference type="AlphaFoldDB" id="A0AAV3YFL1"/>
<reference evidence="1 2" key="1">
    <citation type="journal article" date="2021" name="Elife">
        <title>Chloroplast acquisition without the gene transfer in kleptoplastic sea slugs, Plakobranchus ocellatus.</title>
        <authorList>
            <person name="Maeda T."/>
            <person name="Takahashi S."/>
            <person name="Yoshida T."/>
            <person name="Shimamura S."/>
            <person name="Takaki Y."/>
            <person name="Nagai Y."/>
            <person name="Toyoda A."/>
            <person name="Suzuki Y."/>
            <person name="Arimoto A."/>
            <person name="Ishii H."/>
            <person name="Satoh N."/>
            <person name="Nishiyama T."/>
            <person name="Hasebe M."/>
            <person name="Maruyama T."/>
            <person name="Minagawa J."/>
            <person name="Obokata J."/>
            <person name="Shigenobu S."/>
        </authorList>
    </citation>
    <scope>NUCLEOTIDE SEQUENCE [LARGE SCALE GENOMIC DNA]</scope>
</reference>
<protein>
    <submittedName>
        <fullName evidence="1">Uncharacterized protein</fullName>
    </submittedName>
</protein>
<comment type="caution">
    <text evidence="1">The sequence shown here is derived from an EMBL/GenBank/DDBJ whole genome shotgun (WGS) entry which is preliminary data.</text>
</comment>
<sequence>MLRINEAIDAVLKSDTEFEAAGIPADTDCDSEVEDGFSATMDNVSKNQRTLACTVTLRTRERLTNAVASDGEKRVAAALFALETLTQRSKKL</sequence>
<organism evidence="1 2">
    <name type="scientific">Plakobranchus ocellatus</name>
    <dbReference type="NCBI Taxonomy" id="259542"/>
    <lineage>
        <taxon>Eukaryota</taxon>
        <taxon>Metazoa</taxon>
        <taxon>Spiralia</taxon>
        <taxon>Lophotrochozoa</taxon>
        <taxon>Mollusca</taxon>
        <taxon>Gastropoda</taxon>
        <taxon>Heterobranchia</taxon>
        <taxon>Euthyneura</taxon>
        <taxon>Panpulmonata</taxon>
        <taxon>Sacoglossa</taxon>
        <taxon>Placobranchoidea</taxon>
        <taxon>Plakobranchidae</taxon>
        <taxon>Plakobranchus</taxon>
    </lineage>
</organism>
<evidence type="ECO:0000313" key="2">
    <source>
        <dbReference type="Proteomes" id="UP000735302"/>
    </source>
</evidence>
<dbReference type="Proteomes" id="UP000735302">
    <property type="component" value="Unassembled WGS sequence"/>
</dbReference>
<accession>A0AAV3YFL1</accession>
<gene>
    <name evidence="1" type="ORF">PoB_000742300</name>
</gene>